<feature type="region of interest" description="Disordered" evidence="2">
    <location>
        <begin position="42"/>
        <end position="80"/>
    </location>
</feature>
<feature type="compositionally biased region" description="Low complexity" evidence="2">
    <location>
        <begin position="49"/>
        <end position="58"/>
    </location>
</feature>
<dbReference type="Pfam" id="PF02213">
    <property type="entry name" value="GYF"/>
    <property type="match status" value="1"/>
</dbReference>
<organism evidence="4 5">
    <name type="scientific">Plasmodium cynomolgi (strain B)</name>
    <dbReference type="NCBI Taxonomy" id="1120755"/>
    <lineage>
        <taxon>Eukaryota</taxon>
        <taxon>Sar</taxon>
        <taxon>Alveolata</taxon>
        <taxon>Apicomplexa</taxon>
        <taxon>Aconoidasida</taxon>
        <taxon>Haemosporida</taxon>
        <taxon>Plasmodiidae</taxon>
        <taxon>Plasmodium</taxon>
        <taxon>Plasmodium (Plasmodium)</taxon>
    </lineage>
</organism>
<feature type="region of interest" description="Disordered" evidence="2">
    <location>
        <begin position="947"/>
        <end position="966"/>
    </location>
</feature>
<accession>K6UMP6</accession>
<dbReference type="RefSeq" id="XP_004224735.1">
    <property type="nucleotide sequence ID" value="XM_004224687.1"/>
</dbReference>
<gene>
    <name evidence="4" type="ORF">PCYB_142160</name>
</gene>
<evidence type="ECO:0000256" key="2">
    <source>
        <dbReference type="SAM" id="MobiDB-lite"/>
    </source>
</evidence>
<feature type="region of interest" description="Disordered" evidence="2">
    <location>
        <begin position="764"/>
        <end position="783"/>
    </location>
</feature>
<evidence type="ECO:0000259" key="3">
    <source>
        <dbReference type="PROSITE" id="PS50829"/>
    </source>
</evidence>
<dbReference type="Gene3D" id="3.30.1490.40">
    <property type="match status" value="1"/>
</dbReference>
<evidence type="ECO:0000256" key="1">
    <source>
        <dbReference type="SAM" id="Coils"/>
    </source>
</evidence>
<dbReference type="EMBL" id="DF157106">
    <property type="protein sequence ID" value="GAB68788.1"/>
    <property type="molecule type" value="Genomic_DNA"/>
</dbReference>
<dbReference type="Proteomes" id="UP000006319">
    <property type="component" value="Chromosome 14"/>
</dbReference>
<dbReference type="VEuPathDB" id="PlasmoDB:PCYB_142160"/>
<dbReference type="AlphaFoldDB" id="K6UMP6"/>
<dbReference type="OrthoDB" id="392750at2759"/>
<keyword evidence="1" id="KW-0175">Coiled coil</keyword>
<dbReference type="InterPro" id="IPR035445">
    <property type="entry name" value="GYF-like_dom_sf"/>
</dbReference>
<dbReference type="InterPro" id="IPR003169">
    <property type="entry name" value="GYF"/>
</dbReference>
<feature type="coiled-coil region" evidence="1">
    <location>
        <begin position="431"/>
        <end position="465"/>
    </location>
</feature>
<evidence type="ECO:0000313" key="5">
    <source>
        <dbReference type="Proteomes" id="UP000006319"/>
    </source>
</evidence>
<dbReference type="PROSITE" id="PS50829">
    <property type="entry name" value="GYF"/>
    <property type="match status" value="1"/>
</dbReference>
<dbReference type="eggNOG" id="ENOG502SC97">
    <property type="taxonomic scope" value="Eukaryota"/>
</dbReference>
<feature type="domain" description="GYF" evidence="3">
    <location>
        <begin position="255"/>
        <end position="307"/>
    </location>
</feature>
<feature type="compositionally biased region" description="Polar residues" evidence="2">
    <location>
        <begin position="59"/>
        <end position="72"/>
    </location>
</feature>
<feature type="region of interest" description="Disordered" evidence="2">
    <location>
        <begin position="522"/>
        <end position="544"/>
    </location>
</feature>
<dbReference type="KEGG" id="pcy:PCYB_142160"/>
<dbReference type="SMART" id="SM00444">
    <property type="entry name" value="GYF"/>
    <property type="match status" value="1"/>
</dbReference>
<dbReference type="PhylomeDB" id="K6UMP6"/>
<protein>
    <recommendedName>
        <fullName evidence="3">GYF domain-containing protein</fullName>
    </recommendedName>
</protein>
<dbReference type="SUPFAM" id="SSF55277">
    <property type="entry name" value="GYF domain"/>
    <property type="match status" value="1"/>
</dbReference>
<name>K6UMP6_PLACD</name>
<proteinExistence type="predicted"/>
<reference evidence="4 5" key="1">
    <citation type="journal article" date="2012" name="Nat. Genet.">
        <title>Plasmodium cynomolgi genome sequences provide insight into Plasmodium vivax and the monkey malaria clade.</title>
        <authorList>
            <person name="Tachibana S."/>
            <person name="Sullivan S.A."/>
            <person name="Kawai S."/>
            <person name="Nakamura S."/>
            <person name="Kim H.R."/>
            <person name="Goto N."/>
            <person name="Arisue N."/>
            <person name="Palacpac N.M.Q."/>
            <person name="Honma H."/>
            <person name="Yagi M."/>
            <person name="Tougan T."/>
            <person name="Katakai Y."/>
            <person name="Kaneko O."/>
            <person name="Mita T."/>
            <person name="Kita K."/>
            <person name="Yasutomi Y."/>
            <person name="Sutton P.L."/>
            <person name="Shakhbatyan R."/>
            <person name="Horii T."/>
            <person name="Yasunaga T."/>
            <person name="Barnwell J.W."/>
            <person name="Escalante A.A."/>
            <person name="Carlton J.M."/>
            <person name="Tanabe K."/>
        </authorList>
    </citation>
    <scope>NUCLEOTIDE SEQUENCE [LARGE SCALE GENOMIC DNA]</scope>
    <source>
        <strain evidence="4 5">B</strain>
    </source>
</reference>
<evidence type="ECO:0000313" key="4">
    <source>
        <dbReference type="EMBL" id="GAB68788.1"/>
    </source>
</evidence>
<sequence>MDINLYIHSVEVELATRDTTVRGDEQEEENVVYCLHIKVESGDARGDSSSRGSNGAGSWENSWTNGQPSSGASGRPYGAQRGLKNEMPNGLFYETPWYMCVKKGQNEICLMSYEVNISHAFNMLERDEGLTLYVLRKDLNKDKVDYLHRSELNMKNKRLYDKNYCIFFENDKLKGKIKVHLKNGIIYNHTLSEIKTGNYLEDTHLQKFLQTEFPTESGQAQVDDKIDHSPKEQSGLSQDKHIINEFNELLNARRVLYWVYIDDNGKEQGPFNSNTIFTWIINEYFEDDTLIRLHDKGKYYKLCEVIGYIEKNVLLNSASHELVGDNLGNNIQGTLPQGVNTNWEVSKGSQTEKQKNSIHGGVTTPNDMGDCVINKSEINFPEGEYVGQYTEKTSQNLKEKYSNEVGAKKPIFDVRSKSEDFPKGEDATIHNKAHNNKNVKKKNQVKKLKKEIKRIKDEMVKLKESACSSRRAVCDDAEVEARHDLSPRCGEDRVSNLTSNGASKQNCCTIQKESQISTNNNVTHETTHIGPPQENAKPHTHPCEQNVGGSTTQNNGQSVTTGHVKACVNYANAAFSNEAEMIEKIISDINEEFRIKENHQKQRCMEIAMSSISQAQECLLNIKKKRMTSYLNRIINLSIHDEAIYIGEDNREMVPMERRHLKKKAPNNGTFGGIRSVAYDASCVTCPTCATPKKVIFNTNALGSINQGTGKKGYLHGRGKFSNGGLESAPRKEKKVGYSLVINEGSLKSVEKVKLVDGEGRAQGKTEKWANKRENKRSQGRSCEEVSKEQATTLCLNGQNNAEVVYNYYISYDQFLKYIILIQRSVRMWLTRRKRRSSGWRKNQYGVHNSEELGHCCTFRSSALGGNHGEKEKEKNPGEDPTRIKKEKCKQDIINRIFENVHFLNNEKKEIHESYVTFLEQEMGNKMERGKAPIFSSLLQGVEAERDDIPVGSSPNGDYLFNNKKNQMNNYEEDDLRRRRCDERRLLDRGLLDRGLLDKGLLDKGLLNRGSLDRGLLDRGLLDRGLLDKGLLNRGSLDRGLLDRVHKLQADIFENGGNSLRREDTEMVKQTYGVKSEDINFEREDVRSCKRNVHELLCNLLSKYKNASEEIGTNEKLSNLYPNEQFTRNLKKYNSFLKSIEKKDISGKRDTLLSVVNNLKFDNILGEKKKNCQVQKDLKSNPAMPRPCSFLSYRESPAHNCSYNDKGQNGVDDGITKGGSDIGRSDISRSDISRSDNKLAQIKFLQKGNFFL</sequence>
<keyword evidence="5" id="KW-1185">Reference proteome</keyword>
<dbReference type="GeneID" id="14695166"/>